<dbReference type="InterPro" id="IPR035699">
    <property type="entry name" value="AAA_6"/>
</dbReference>
<dbReference type="Gene3D" id="1.20.58.1120">
    <property type="match status" value="1"/>
</dbReference>
<feature type="non-terminal residue" evidence="19">
    <location>
        <position position="2514"/>
    </location>
</feature>
<name>A0A177ATA2_9BILA</name>
<dbReference type="Gene3D" id="1.20.140.100">
    <property type="entry name" value="Dynein heavy chain, N-terminal domain 2"/>
    <property type="match status" value="1"/>
</dbReference>
<sequence>MTMDVETENTPEYDFVETCDLLKYIGNSATAVLEPKQREIEQIQYLDDIDSIWNILNHENGQALISHFIQDSTYPIFCIFKCVHSDMYDEENSKRIISIKYICSNKIVETFVKCICFVKYKSHISKCDTIDSQIHMSTFGFNNFYNELYCHFSYLLGPIFGELIKKNLIDNIPKKSLLNIEDQLGEIELNLVKLQKNTDIPNVQLPINDNIREIINLAIDSNAIPTIDDLGELKNNNVFLNNLQEGVNRWINSIQKITKLNHDIDKTTTLQEIQFWFHLESTLSKLISLRKSTGVKMTIEVLKQAKRFHATTSFERDTGVEKLFELVCNYNILLKDFPINDLLAASTLDKISSSLNSIFNHMRKIRNSNYPVTRLVKLTEAVSRDLCIQMNKVICGKKILTTPFDEFLTKMKEAMDIFYIWEDNFDKLLSLLREINKKKRDESIKPFWRCIFPHMKLKDQICAIQKLRKHYEKFVNVIKIVLKSKTFFNVKSDENGVNKENKFRLNPIDEIAKAYSLLLNCNPLVIDREGKKNWDDCVKLYNEEIDKFEMFITSQLRRELSVARNANEMFSIFSKYNPLFVRSRIRGAIREYQSQLIKTVKSDIEDLYEIGKLDYSKSSASKLSLCRDIPPVSGKILWLRMLERRLHQYLRRIEQVLGTSWQQHVEGQQLKSLTENFMKKLDSTEIYENWIKDVKNDDSFNFGSIFLVEKFNKNSTFRNKIGDYLLSVNFPPTIIVLAKEVRQLKLMGFRIPLSIANKAHTTKNIYPVGIVLIEHVKLYNNVLRSINLYPSIYSITSKFKSKVEHLIREGCSLTWESYKMDMYIQKLSETIIIFNEKVNEALTANNQIDEELKLLENCIYENSKFAKIVSNINNSILELSLSQFSYLNVWKTNLQSKIDTIISKRILIELKVWMENMKFRHVEKNLNNLKQKTILDKDGSSKRRKPHKKYKYEVLIDAENIYLNPTIENLKSTLYNDFYSLISVVTSVASIEIERDESASDYLAAIDANNNVIERLMKNESFVVNINESITSIENLVLAVEKIMLDWTHYCSFWNIDMKMLASEIGLDLMKWITEIENIVKEKKYLDSLSSSIQYGFVVIDVCRVELKVINRYDILIKDALNIFSEIMSDKSNIVYSKITFSRSYLEKVSFTCGTTESIQNVTKVKSIRDDINDQKDEIDIFKECQKLLIKNHFHFSRNWLHVDQVEAEWSALNSILQRREELIESQLASLQSQVIAEQKNIASRTEIALEKWSKEKPIKAENVPSLALESITVFSTLFANLKTSTVNIEKAFEILNISSSGANSTLKTQLEVYIDELNDMKNLWIDMNQIFIDLEELENILFKDVVPTNLRKSVEKIIKIVQQMPLRNRQYPCYEYTKKKLQNYLKTNAIISMLHGEHMRERHWIGISEIVSLTINLEQINIGALWKLNLLAYETEIKQIIIVAQGEMALEIFLKQIKEIWKHYRLELVYQKKCNIITGWDKLFNTVTEHISSINAMKNSPYFKQFEQDSQIWDNTLNNINAIFDTFVNIQRKWIYLDGIFSESLEIKQLLPSETSLFQSVNQEFLGIMHKVARSTLILEIIKIPNIERQLNRLFDLLVKIKKSLGDFLEQQRRSFARFYFIGDDDLLELIGNSKSINSIQKHFSKMFANIERVIINIGESVVILGIESKEHERFIFEKTININPKESVCQWLRKIENEIKFSLKCKLSNGVIAAEKYFSYIESDPNKTHFLTFLDETLSQIILLCQKIYWAHNVEICLYRDTDEDIIKNLNVYEKKIENFTEFLSEKMFSELNPLRLKKMESLTNEFVKERDTVLSLISIYAKKEDNYKENFYWIRQLRYYYNFKEKSAESNDLLKICIADSVLNYGYEYLGVEEKLVQTSLTDDCYLVMTQALKYGFGGSPFGPAGTGKTETIKSLGSDLGKFVLVFNCDENFDFQAMGRLFIGLCQVGAWGCFDEFNRLEERMLSAVSQQIQTIQNCLKLMETDKTKNNIMLLGNTIKVNPSIAIFITMNPGYSGRSSLPDNLVQLFRSFSMNHPDKKRINQVMLFTRGFKEAENISERIVMFFELCSEQLTNQKHYDFGLRSMKSVIVAAGKMKRQMSQSQEFEENNYQVILKSINQTVLPKLIVEDVKNLKEILSIVFAECEIPSYENKELARECTTLAEEWFLEWRQNEAFGEWAVKVMQIYQISLNHHGIILVGSTATGKTMSWKILLEALSRIEKIKHIYYIINPKALNKSSLFGKLDINTREWTDGIFTHHIRKILENSRGEQSKRIWIVFDGDVDPEWVENLNSVLDDNKILTLPNGERLHIPNNVKIFFEVENLKYATHATISRCGMIWFGKDTVTPQMILNSYLIKLNKQVIQLDSYSQKYLNTPSTAIDTLSKKQLETQQYIANVVLVRFFKSEAIVLKCLEFIRDVVHVMEFCVFRSIFNFLSFLNIAIQEVFDFNYGDNFSLTNQEIERFIGQKVIYSIMWSFTGDSNLSSRDNLSKYIHQISTIDLPNKNETILNYN</sequence>
<evidence type="ECO:0000256" key="3">
    <source>
        <dbReference type="ARBA" id="ARBA00008887"/>
    </source>
</evidence>
<evidence type="ECO:0000256" key="2">
    <source>
        <dbReference type="ARBA" id="ARBA00004245"/>
    </source>
</evidence>
<evidence type="ECO:0000256" key="13">
    <source>
        <dbReference type="ARBA" id="ARBA00023212"/>
    </source>
</evidence>
<keyword evidence="8" id="KW-0067">ATP-binding</keyword>
<evidence type="ECO:0000256" key="14">
    <source>
        <dbReference type="ARBA" id="ARBA00023273"/>
    </source>
</evidence>
<dbReference type="Pfam" id="PF12774">
    <property type="entry name" value="AAA_6"/>
    <property type="match status" value="1"/>
</dbReference>
<keyword evidence="7" id="KW-0547">Nucleotide-binding</keyword>
<dbReference type="PANTHER" id="PTHR46532:SF4">
    <property type="entry name" value="AAA+ ATPASE DOMAIN-CONTAINING PROTEIN"/>
    <property type="match status" value="1"/>
</dbReference>
<dbReference type="Gene3D" id="1.10.8.710">
    <property type="match status" value="1"/>
</dbReference>
<keyword evidence="20" id="KW-1185">Reference proteome</keyword>
<dbReference type="InterPro" id="IPR041466">
    <property type="entry name" value="Dynein_AAA5_ext"/>
</dbReference>
<evidence type="ECO:0000256" key="11">
    <source>
        <dbReference type="ARBA" id="ARBA00023069"/>
    </source>
</evidence>
<accession>A0A177ATA2</accession>
<feature type="domain" description="Dynein heavy chain tail" evidence="15">
    <location>
        <begin position="240"/>
        <end position="823"/>
    </location>
</feature>
<dbReference type="Pfam" id="PF08385">
    <property type="entry name" value="DHC_N1"/>
    <property type="match status" value="1"/>
</dbReference>
<organism evidence="19 20">
    <name type="scientific">Intoshia linei</name>
    <dbReference type="NCBI Taxonomy" id="1819745"/>
    <lineage>
        <taxon>Eukaryota</taxon>
        <taxon>Metazoa</taxon>
        <taxon>Spiralia</taxon>
        <taxon>Lophotrochozoa</taxon>
        <taxon>Mesozoa</taxon>
        <taxon>Orthonectida</taxon>
        <taxon>Rhopaluridae</taxon>
        <taxon>Intoshia</taxon>
    </lineage>
</organism>
<evidence type="ECO:0000256" key="6">
    <source>
        <dbReference type="ARBA" id="ARBA00022737"/>
    </source>
</evidence>
<dbReference type="InterPro" id="IPR042222">
    <property type="entry name" value="Dynein_2_N"/>
</dbReference>
<keyword evidence="12" id="KW-0505">Motor protein</keyword>
<evidence type="ECO:0000259" key="18">
    <source>
        <dbReference type="Pfam" id="PF17852"/>
    </source>
</evidence>
<evidence type="ECO:0000259" key="15">
    <source>
        <dbReference type="Pfam" id="PF08385"/>
    </source>
</evidence>
<dbReference type="FunFam" id="3.40.50.300:FF:000071">
    <property type="entry name" value="Cytoplasmic dynein heavy chain 1"/>
    <property type="match status" value="1"/>
</dbReference>
<dbReference type="FunFam" id="1.10.8.710:FF:000001">
    <property type="entry name" value="Dynein axonemal heavy chain 2"/>
    <property type="match status" value="1"/>
</dbReference>
<dbReference type="Gene3D" id="1.10.472.130">
    <property type="match status" value="1"/>
</dbReference>
<dbReference type="FunFam" id="3.20.180.20:FF:000002">
    <property type="entry name" value="Cytoplasmic dynein heavy chain 1"/>
    <property type="match status" value="1"/>
</dbReference>
<dbReference type="FunFam" id="1.20.140.100:FF:000002">
    <property type="entry name" value="Cytoplasmic dynein heavy chain 1"/>
    <property type="match status" value="1"/>
</dbReference>
<dbReference type="GO" id="GO:0045505">
    <property type="term" value="F:dynein intermediate chain binding"/>
    <property type="evidence" value="ECO:0007669"/>
    <property type="project" value="InterPro"/>
</dbReference>
<evidence type="ECO:0000313" key="19">
    <source>
        <dbReference type="EMBL" id="OAF65257.1"/>
    </source>
</evidence>
<keyword evidence="6" id="KW-0677">Repeat</keyword>
<dbReference type="InterPro" id="IPR042228">
    <property type="entry name" value="Dynein_linker_3"/>
</dbReference>
<evidence type="ECO:0000256" key="10">
    <source>
        <dbReference type="ARBA" id="ARBA00023054"/>
    </source>
</evidence>
<comment type="subcellular location">
    <subcellularLocation>
        <location evidence="1">Cell projection</location>
        <location evidence="1">Cilium</location>
    </subcellularLocation>
    <subcellularLocation>
        <location evidence="2">Cytoplasm</location>
        <location evidence="2">Cytoskeleton</location>
    </subcellularLocation>
</comment>
<evidence type="ECO:0000256" key="1">
    <source>
        <dbReference type="ARBA" id="ARBA00004138"/>
    </source>
</evidence>
<keyword evidence="9" id="KW-0243">Dynein</keyword>
<dbReference type="GO" id="GO:0051959">
    <property type="term" value="F:dynein light intermediate chain binding"/>
    <property type="evidence" value="ECO:0007669"/>
    <property type="project" value="InterPro"/>
</dbReference>
<reference evidence="19 20" key="1">
    <citation type="submission" date="2016-04" db="EMBL/GenBank/DDBJ databases">
        <title>The genome of Intoshia linei affirms orthonectids as highly simplified spiralians.</title>
        <authorList>
            <person name="Mikhailov K.V."/>
            <person name="Slusarev G.S."/>
            <person name="Nikitin M.A."/>
            <person name="Logacheva M.D."/>
            <person name="Penin A."/>
            <person name="Aleoshin V."/>
            <person name="Panchin Y.V."/>
        </authorList>
    </citation>
    <scope>NUCLEOTIDE SEQUENCE [LARGE SCALE GENOMIC DNA]</scope>
    <source>
        <strain evidence="19">Intl2013</strain>
        <tissue evidence="19">Whole animal</tissue>
    </source>
</reference>
<evidence type="ECO:0000256" key="9">
    <source>
        <dbReference type="ARBA" id="ARBA00023017"/>
    </source>
</evidence>
<dbReference type="FunFam" id="1.10.287.2620:FF:000001">
    <property type="entry name" value="Cytoplasmic dynein heavy chain 1"/>
    <property type="match status" value="1"/>
</dbReference>
<evidence type="ECO:0000256" key="4">
    <source>
        <dbReference type="ARBA" id="ARBA00022490"/>
    </source>
</evidence>
<evidence type="ECO:0000256" key="5">
    <source>
        <dbReference type="ARBA" id="ARBA00022701"/>
    </source>
</evidence>
<dbReference type="GO" id="GO:0005874">
    <property type="term" value="C:microtubule"/>
    <property type="evidence" value="ECO:0007669"/>
    <property type="project" value="UniProtKB-KW"/>
</dbReference>
<dbReference type="OrthoDB" id="14187at2759"/>
<dbReference type="Pfam" id="PF08393">
    <property type="entry name" value="DHC_N2"/>
    <property type="match status" value="1"/>
</dbReference>
<keyword evidence="5" id="KW-0493">Microtubule</keyword>
<dbReference type="GO" id="GO:0005858">
    <property type="term" value="C:axonemal dynein complex"/>
    <property type="evidence" value="ECO:0007669"/>
    <property type="project" value="TreeGrafter"/>
</dbReference>
<dbReference type="SUPFAM" id="SSF52540">
    <property type="entry name" value="P-loop containing nucleoside triphosphate hydrolases"/>
    <property type="match status" value="2"/>
</dbReference>
<dbReference type="EMBL" id="LWCA01001373">
    <property type="protein sequence ID" value="OAF65257.1"/>
    <property type="molecule type" value="Genomic_DNA"/>
</dbReference>
<feature type="domain" description="Dynein heavy chain hydrolytic ATP-binding dynein motor region" evidence="17">
    <location>
        <begin position="1868"/>
        <end position="2209"/>
    </location>
</feature>
<dbReference type="InterPro" id="IPR013602">
    <property type="entry name" value="Dynein_heavy_linker"/>
</dbReference>
<dbReference type="InterPro" id="IPR027417">
    <property type="entry name" value="P-loop_NTPase"/>
</dbReference>
<dbReference type="Pfam" id="PF17852">
    <property type="entry name" value="Dynein_AAA_lid"/>
    <property type="match status" value="1"/>
</dbReference>
<evidence type="ECO:0000256" key="8">
    <source>
        <dbReference type="ARBA" id="ARBA00022840"/>
    </source>
</evidence>
<dbReference type="FunFam" id="3.40.50.300:FF:002357">
    <property type="entry name" value="Glutathione S-transferase class-mu 26 kDa isozyme"/>
    <property type="match status" value="1"/>
</dbReference>
<comment type="similarity">
    <text evidence="3">Belongs to the dynein heavy chain family.</text>
</comment>
<dbReference type="Gene3D" id="1.10.287.2620">
    <property type="match status" value="1"/>
</dbReference>
<evidence type="ECO:0000256" key="12">
    <source>
        <dbReference type="ARBA" id="ARBA00023175"/>
    </source>
</evidence>
<proteinExistence type="inferred from homology"/>
<dbReference type="InterPro" id="IPR043157">
    <property type="entry name" value="Dynein_AAA1S"/>
</dbReference>
<gene>
    <name evidence="19" type="ORF">A3Q56_07031</name>
</gene>
<keyword evidence="14" id="KW-0966">Cell projection</keyword>
<dbReference type="Gene3D" id="3.40.50.300">
    <property type="entry name" value="P-loop containing nucleotide triphosphate hydrolases"/>
    <property type="match status" value="2"/>
</dbReference>
<keyword evidence="4" id="KW-0963">Cytoplasm</keyword>
<feature type="domain" description="Dynein heavy chain linker" evidence="16">
    <location>
        <begin position="1313"/>
        <end position="1710"/>
    </location>
</feature>
<feature type="domain" description="Dynein heavy chain AAA 5 extension" evidence="18">
    <location>
        <begin position="2406"/>
        <end position="2513"/>
    </location>
</feature>
<keyword evidence="10" id="KW-0175">Coiled coil</keyword>
<dbReference type="PANTHER" id="PTHR46532">
    <property type="entry name" value="MALE FERTILITY FACTOR KL5"/>
    <property type="match status" value="1"/>
</dbReference>
<dbReference type="Proteomes" id="UP000078046">
    <property type="component" value="Unassembled WGS sequence"/>
</dbReference>
<evidence type="ECO:0000313" key="20">
    <source>
        <dbReference type="Proteomes" id="UP000078046"/>
    </source>
</evidence>
<dbReference type="Gene3D" id="3.20.180.20">
    <property type="entry name" value="Dynein heavy chain, N-terminal domain 2"/>
    <property type="match status" value="1"/>
</dbReference>
<evidence type="ECO:0000259" key="17">
    <source>
        <dbReference type="Pfam" id="PF12774"/>
    </source>
</evidence>
<evidence type="ECO:0000259" key="16">
    <source>
        <dbReference type="Pfam" id="PF08393"/>
    </source>
</evidence>
<dbReference type="GO" id="GO:0007018">
    <property type="term" value="P:microtubule-based movement"/>
    <property type="evidence" value="ECO:0007669"/>
    <property type="project" value="InterPro"/>
</dbReference>
<dbReference type="GO" id="GO:0005524">
    <property type="term" value="F:ATP binding"/>
    <property type="evidence" value="ECO:0007669"/>
    <property type="project" value="UniProtKB-KW"/>
</dbReference>
<keyword evidence="11" id="KW-0969">Cilium</keyword>
<protein>
    <submittedName>
        <fullName evidence="19">Dynein heavy chain, cytoplasmic</fullName>
    </submittedName>
</protein>
<evidence type="ECO:0000256" key="7">
    <source>
        <dbReference type="ARBA" id="ARBA00022741"/>
    </source>
</evidence>
<comment type="caution">
    <text evidence="19">The sequence shown here is derived from an EMBL/GenBank/DDBJ whole genome shotgun (WGS) entry which is preliminary data.</text>
</comment>
<keyword evidence="13" id="KW-0206">Cytoskeleton</keyword>
<dbReference type="InterPro" id="IPR013594">
    <property type="entry name" value="Dynein_heavy_tail"/>
</dbReference>
<dbReference type="InterPro" id="IPR026983">
    <property type="entry name" value="DHC"/>
</dbReference>